<dbReference type="RefSeq" id="WP_156135649.1">
    <property type="nucleotide sequence ID" value="NZ_JYBP01000003.1"/>
</dbReference>
<name>A0A0D8BTL8_GEOKU</name>
<evidence type="ECO:0000313" key="2">
    <source>
        <dbReference type="Proteomes" id="UP000032522"/>
    </source>
</evidence>
<dbReference type="Gene3D" id="1.10.4080.10">
    <property type="entry name" value="ADP-ribosylation/Crystallin J1"/>
    <property type="match status" value="1"/>
</dbReference>
<gene>
    <name evidence="1" type="ORF">LG52_3371</name>
</gene>
<accession>A0A0D8BTL8</accession>
<dbReference type="OrthoDB" id="9798107at2"/>
<proteinExistence type="predicted"/>
<protein>
    <submittedName>
        <fullName evidence="1">ADP-ribosylglycohydrolase family protein</fullName>
    </submittedName>
</protein>
<reference evidence="1 2" key="1">
    <citation type="submission" date="2015-01" db="EMBL/GenBank/DDBJ databases">
        <authorList>
            <person name="Filippidou S."/>
            <person name="Jeanneret N."/>
            <person name="Russel-Delif L."/>
            <person name="Junier T."/>
            <person name="Wunderlin T."/>
            <person name="Molina V."/>
            <person name="Johnson S.L."/>
            <person name="Davenport K.W."/>
            <person name="Chain P.S."/>
            <person name="Dorador C."/>
            <person name="Junier P."/>
        </authorList>
    </citation>
    <scope>NUCLEOTIDE SEQUENCE [LARGE SCALE GENOMIC DNA]</scope>
    <source>
        <strain evidence="1 2">Et7/4</strain>
    </source>
</reference>
<sequence>MRIVRRRDVVISAANMGGDSDTIAAIAGGLEVGCSQLPKRWVDMIVCAEELEELAVQLADVRSSFDSGFVLGSNQG</sequence>
<dbReference type="PATRIC" id="fig|1462.6.peg.3712"/>
<dbReference type="InterPro" id="IPR036705">
    <property type="entry name" value="Ribosyl_crysJ1_sf"/>
</dbReference>
<dbReference type="AlphaFoldDB" id="A0A0D8BTL8"/>
<dbReference type="Proteomes" id="UP000032522">
    <property type="component" value="Unassembled WGS sequence"/>
</dbReference>
<dbReference type="GO" id="GO:0016787">
    <property type="term" value="F:hydrolase activity"/>
    <property type="evidence" value="ECO:0007669"/>
    <property type="project" value="UniProtKB-KW"/>
</dbReference>
<dbReference type="SUPFAM" id="SSF101478">
    <property type="entry name" value="ADP-ribosylglycohydrolase"/>
    <property type="match status" value="1"/>
</dbReference>
<organism evidence="1 2">
    <name type="scientific">Geobacillus kaustophilus</name>
    <dbReference type="NCBI Taxonomy" id="1462"/>
    <lineage>
        <taxon>Bacteria</taxon>
        <taxon>Bacillati</taxon>
        <taxon>Bacillota</taxon>
        <taxon>Bacilli</taxon>
        <taxon>Bacillales</taxon>
        <taxon>Anoxybacillaceae</taxon>
        <taxon>Geobacillus</taxon>
        <taxon>Geobacillus thermoleovorans group</taxon>
    </lineage>
</organism>
<keyword evidence="1" id="KW-0378">Hydrolase</keyword>
<evidence type="ECO:0000313" key="1">
    <source>
        <dbReference type="EMBL" id="KJE27531.1"/>
    </source>
</evidence>
<comment type="caution">
    <text evidence="1">The sequence shown here is derived from an EMBL/GenBank/DDBJ whole genome shotgun (WGS) entry which is preliminary data.</text>
</comment>
<dbReference type="EMBL" id="JYBP01000003">
    <property type="protein sequence ID" value="KJE27531.1"/>
    <property type="molecule type" value="Genomic_DNA"/>
</dbReference>